<dbReference type="PANTHER" id="PTHR30613">
    <property type="entry name" value="UNCHARACTERIZED PROTEIN YBIU-RELATED"/>
    <property type="match status" value="1"/>
</dbReference>
<dbReference type="AlphaFoldDB" id="A0A9P9DMV0"/>
<dbReference type="Proteomes" id="UP000738349">
    <property type="component" value="Unassembled WGS sequence"/>
</dbReference>
<evidence type="ECO:0000313" key="1">
    <source>
        <dbReference type="EMBL" id="KAH7121406.1"/>
    </source>
</evidence>
<protein>
    <recommendedName>
        <fullName evidence="3">DUF1479-domain-containing protein</fullName>
    </recommendedName>
</protein>
<dbReference type="PANTHER" id="PTHR30613:SF1">
    <property type="entry name" value="DUF1479 DOMAIN PROTEIN (AFU_ORTHOLOGUE AFUA_5G09280)"/>
    <property type="match status" value="1"/>
</dbReference>
<dbReference type="InterPro" id="IPR010856">
    <property type="entry name" value="Gig2-like"/>
</dbReference>
<dbReference type="Pfam" id="PF07350">
    <property type="entry name" value="Gig2-like"/>
    <property type="match status" value="1"/>
</dbReference>
<name>A0A9P9DMV0_9HYPO</name>
<dbReference type="EMBL" id="JAGMUV010000024">
    <property type="protein sequence ID" value="KAH7121406.1"/>
    <property type="molecule type" value="Genomic_DNA"/>
</dbReference>
<dbReference type="Gene3D" id="2.60.120.330">
    <property type="entry name" value="B-lactam Antibiotic, Isopenicillin N Synthase, Chain"/>
    <property type="match status" value="1"/>
</dbReference>
<sequence length="433" mass="48978">MAGKAATWPDWPEFNTSTAESGDDLVSYKHAIIEKYSKDSLVKSWLKVCKELQSVTAKISAAGNSIIPDVQYNDVFTLVPEKRQKLKDVGCFIVRDVYSREQADEWFKDLKNYVGANRPSIRGWPVETPFILNLYYSPTQIAARSHPHQLKLSEELNRWWHDDAGASSPEPLSYVDGVRIRPPGVQFYGLGPHIDAGSLSRWADPTYQLAYEAVFSGNPELLDNYDLTNRKSANQALFPGSAHSRVFRSFQGWTALTSTSPREGSLMLYPNVKWTIAYVLLRPFFKQPETEEDIMDATKWEFDDTTPWFPGTFRDDSQLLSPSSHPHLRMRECLVSIPHMNAGDTIWWHADMCHAVEVEHIGDHDSSVAYIAATPRTAENISYVKGQLEDFLNGLPPEDFRAGPREHEFNLFTGEKGIIGEAGRRAMGFDLLS</sequence>
<proteinExistence type="predicted"/>
<gene>
    <name evidence="1" type="ORF">EDB81DRAFT_847530</name>
</gene>
<dbReference type="InterPro" id="IPR027443">
    <property type="entry name" value="IPNS-like_sf"/>
</dbReference>
<comment type="caution">
    <text evidence="1">The sequence shown here is derived from an EMBL/GenBank/DDBJ whole genome shotgun (WGS) entry which is preliminary data.</text>
</comment>
<evidence type="ECO:0008006" key="3">
    <source>
        <dbReference type="Google" id="ProtNLM"/>
    </source>
</evidence>
<dbReference type="SUPFAM" id="SSF51197">
    <property type="entry name" value="Clavaminate synthase-like"/>
    <property type="match status" value="1"/>
</dbReference>
<dbReference type="OrthoDB" id="8249012at2759"/>
<reference evidence="1" key="1">
    <citation type="journal article" date="2021" name="Nat. Commun.">
        <title>Genetic determinants of endophytism in the Arabidopsis root mycobiome.</title>
        <authorList>
            <person name="Mesny F."/>
            <person name="Miyauchi S."/>
            <person name="Thiergart T."/>
            <person name="Pickel B."/>
            <person name="Atanasova L."/>
            <person name="Karlsson M."/>
            <person name="Huettel B."/>
            <person name="Barry K.W."/>
            <person name="Haridas S."/>
            <person name="Chen C."/>
            <person name="Bauer D."/>
            <person name="Andreopoulos W."/>
            <person name="Pangilinan J."/>
            <person name="LaButti K."/>
            <person name="Riley R."/>
            <person name="Lipzen A."/>
            <person name="Clum A."/>
            <person name="Drula E."/>
            <person name="Henrissat B."/>
            <person name="Kohler A."/>
            <person name="Grigoriev I.V."/>
            <person name="Martin F.M."/>
            <person name="Hacquard S."/>
        </authorList>
    </citation>
    <scope>NUCLEOTIDE SEQUENCE</scope>
    <source>
        <strain evidence="1">MPI-CAGE-AT-0147</strain>
    </source>
</reference>
<accession>A0A9P9DMV0</accession>
<organism evidence="1 2">
    <name type="scientific">Dactylonectria macrodidyma</name>
    <dbReference type="NCBI Taxonomy" id="307937"/>
    <lineage>
        <taxon>Eukaryota</taxon>
        <taxon>Fungi</taxon>
        <taxon>Dikarya</taxon>
        <taxon>Ascomycota</taxon>
        <taxon>Pezizomycotina</taxon>
        <taxon>Sordariomycetes</taxon>
        <taxon>Hypocreomycetidae</taxon>
        <taxon>Hypocreales</taxon>
        <taxon>Nectriaceae</taxon>
        <taxon>Dactylonectria</taxon>
    </lineage>
</organism>
<evidence type="ECO:0000313" key="2">
    <source>
        <dbReference type="Proteomes" id="UP000738349"/>
    </source>
</evidence>
<keyword evidence="2" id="KW-1185">Reference proteome</keyword>